<protein>
    <submittedName>
        <fullName evidence="3">F-box protein At3g28330-like</fullName>
    </submittedName>
</protein>
<proteinExistence type="predicted"/>
<organism evidence="2 3">
    <name type="scientific">Camelina sativa</name>
    <name type="common">False flax</name>
    <name type="synonym">Myagrum sativum</name>
    <dbReference type="NCBI Taxonomy" id="90675"/>
    <lineage>
        <taxon>Eukaryota</taxon>
        <taxon>Viridiplantae</taxon>
        <taxon>Streptophyta</taxon>
        <taxon>Embryophyta</taxon>
        <taxon>Tracheophyta</taxon>
        <taxon>Spermatophyta</taxon>
        <taxon>Magnoliopsida</taxon>
        <taxon>eudicotyledons</taxon>
        <taxon>Gunneridae</taxon>
        <taxon>Pentapetalae</taxon>
        <taxon>rosids</taxon>
        <taxon>malvids</taxon>
        <taxon>Brassicales</taxon>
        <taxon>Brassicaceae</taxon>
        <taxon>Camelineae</taxon>
        <taxon>Camelina</taxon>
    </lineage>
</organism>
<dbReference type="InterPro" id="IPR036047">
    <property type="entry name" value="F-box-like_dom_sf"/>
</dbReference>
<reference evidence="2" key="1">
    <citation type="journal article" date="2014" name="Nat. Commun.">
        <title>The emerging biofuel crop Camelina sativa retains a highly undifferentiated hexaploid genome structure.</title>
        <authorList>
            <person name="Kagale S."/>
            <person name="Koh C."/>
            <person name="Nixon J."/>
            <person name="Bollina V."/>
            <person name="Clarke W.E."/>
            <person name="Tuteja R."/>
            <person name="Spillane C."/>
            <person name="Robinson S.J."/>
            <person name="Links M.G."/>
            <person name="Clarke C."/>
            <person name="Higgins E.E."/>
            <person name="Huebert T."/>
            <person name="Sharpe A.G."/>
            <person name="Parkin I.A."/>
        </authorList>
    </citation>
    <scope>NUCLEOTIDE SEQUENCE [LARGE SCALE GENOMIC DNA]</scope>
    <source>
        <strain evidence="2">cv. DH55</strain>
    </source>
</reference>
<dbReference type="PANTHER" id="PTHR35546">
    <property type="entry name" value="F-BOX PROTEIN INTERACTION DOMAIN PROTEIN-RELATED"/>
    <property type="match status" value="1"/>
</dbReference>
<accession>A0ABM0TTG4</accession>
<dbReference type="CDD" id="cd22157">
    <property type="entry name" value="F-box_AtFBW1-like"/>
    <property type="match status" value="1"/>
</dbReference>
<dbReference type="PANTHER" id="PTHR35546:SF25">
    <property type="entry name" value="F-BOX DOMAIN-CONTAINING PROTEIN"/>
    <property type="match status" value="1"/>
</dbReference>
<dbReference type="Pfam" id="PF24750">
    <property type="entry name" value="b-prop_At3g26010-like"/>
    <property type="match status" value="1"/>
</dbReference>
<dbReference type="Proteomes" id="UP000694864">
    <property type="component" value="Chromosome 9"/>
</dbReference>
<feature type="domain" description="F-box" evidence="1">
    <location>
        <begin position="11"/>
        <end position="51"/>
    </location>
</feature>
<gene>
    <name evidence="3" type="primary">LOC104715397</name>
</gene>
<evidence type="ECO:0000259" key="1">
    <source>
        <dbReference type="SMART" id="SM00256"/>
    </source>
</evidence>
<evidence type="ECO:0000313" key="3">
    <source>
        <dbReference type="RefSeq" id="XP_010431106.1"/>
    </source>
</evidence>
<dbReference type="RefSeq" id="XP_010431106.1">
    <property type="nucleotide sequence ID" value="XM_010432804.1"/>
</dbReference>
<dbReference type="InterPro" id="IPR055290">
    <property type="entry name" value="At3g26010-like"/>
</dbReference>
<reference evidence="3" key="2">
    <citation type="submission" date="2025-08" db="UniProtKB">
        <authorList>
            <consortium name="RefSeq"/>
        </authorList>
    </citation>
    <scope>IDENTIFICATION</scope>
    <source>
        <tissue evidence="3">Leaf</tissue>
    </source>
</reference>
<dbReference type="InterPro" id="IPR001810">
    <property type="entry name" value="F-box_dom"/>
</dbReference>
<dbReference type="GeneID" id="104715397"/>
<dbReference type="InterPro" id="IPR056592">
    <property type="entry name" value="Beta-prop_At3g26010-like"/>
</dbReference>
<dbReference type="Pfam" id="PF00646">
    <property type="entry name" value="F-box"/>
    <property type="match status" value="1"/>
</dbReference>
<evidence type="ECO:0000313" key="2">
    <source>
        <dbReference type="Proteomes" id="UP000694864"/>
    </source>
</evidence>
<sequence>MKKKKEMSFFITEDLWAMILARLPIKIITTSKLVCKQWNSLVESPLFRKLFMSLHQNSHSSWSLMCRVLPEPDDEVVAHYGCETWGLQRSLSSYISSFLTHRFNTQYPIITLVEAYTHVGLILITSGVTDTYYVANPISRQCVEIPHPPPPTRGLFFTSGLVTQIENDVFLGYKVVLMDTSNVSVLSLLIYSSETGLWSFKTLQSHLLLSSLNGFNPISLNGSLYWIGDYGEVLVSHDFYATGNESDRCQATAFPDVGTKTNLRRVCTTSQGFIMYMNMVSQVKDDGHVEHKLRVWRLNSPEWLLVSEISPVCCETGFNYIPLTINPFDANTMYMMCTMHQCLGSTNFHEDKFGRHNSLDCCNDYQTLSFVGLYPSYISMFVLPRWLHKIPSSPS</sequence>
<keyword evidence="2" id="KW-1185">Reference proteome</keyword>
<name>A0ABM0TTG4_CAMSA</name>
<dbReference type="SMART" id="SM00256">
    <property type="entry name" value="FBOX"/>
    <property type="match status" value="1"/>
</dbReference>
<dbReference type="SUPFAM" id="SSF81383">
    <property type="entry name" value="F-box domain"/>
    <property type="match status" value="1"/>
</dbReference>